<keyword evidence="1" id="KW-1133">Transmembrane helix</keyword>
<dbReference type="EMBL" id="CP023004">
    <property type="protein sequence ID" value="AWI09166.1"/>
    <property type="molecule type" value="Genomic_DNA"/>
</dbReference>
<gene>
    <name evidence="2" type="ORF">CKA38_07865</name>
</gene>
<sequence>MSASSIYTEPPFFGSHRIFELRDGTLTIETFTNDKKKSATTIELVRVSLPSMRVKGRSPKVLKGSASVLLLIAVIGVNVNVIFSVNPTWIWVVALALAVPFVLAFFQALKVRDVETFKDEHGAPLFDLTHPTAGDLDFDSFRAALIDAIQKNQVSTAPAAASGVPMESDVATSPPPIPQPDLAPFDAELLKKIKSGAHWLYWVAGLSGINLKRKMGALKERHGSAWSCRRCRDGGAGVLLPAEQQLRVRRQVWQPLAAKQSPQ</sequence>
<organism evidence="2 3">
    <name type="scientific">Ereboglobus luteus</name>
    <dbReference type="NCBI Taxonomy" id="1796921"/>
    <lineage>
        <taxon>Bacteria</taxon>
        <taxon>Pseudomonadati</taxon>
        <taxon>Verrucomicrobiota</taxon>
        <taxon>Opitutia</taxon>
        <taxon>Opitutales</taxon>
        <taxon>Opitutaceae</taxon>
        <taxon>Ereboglobus</taxon>
    </lineage>
</organism>
<keyword evidence="1" id="KW-0472">Membrane</keyword>
<feature type="transmembrane region" description="Helical" evidence="1">
    <location>
        <begin position="61"/>
        <end position="83"/>
    </location>
</feature>
<dbReference type="RefSeq" id="WP_108824979.1">
    <property type="nucleotide sequence ID" value="NZ_CP023004.1"/>
</dbReference>
<dbReference type="KEGG" id="elut:CKA38_07865"/>
<dbReference type="AlphaFoldDB" id="A0A2U8E316"/>
<accession>A0A2U8E316</accession>
<evidence type="ECO:0000256" key="1">
    <source>
        <dbReference type="SAM" id="Phobius"/>
    </source>
</evidence>
<evidence type="ECO:0000313" key="3">
    <source>
        <dbReference type="Proteomes" id="UP000244896"/>
    </source>
</evidence>
<feature type="transmembrane region" description="Helical" evidence="1">
    <location>
        <begin position="89"/>
        <end position="109"/>
    </location>
</feature>
<protein>
    <submittedName>
        <fullName evidence="2">Uncharacterized protein</fullName>
    </submittedName>
</protein>
<dbReference type="Proteomes" id="UP000244896">
    <property type="component" value="Chromosome"/>
</dbReference>
<keyword evidence="1" id="KW-0812">Transmembrane</keyword>
<name>A0A2U8E316_9BACT</name>
<proteinExistence type="predicted"/>
<evidence type="ECO:0000313" key="2">
    <source>
        <dbReference type="EMBL" id="AWI09166.1"/>
    </source>
</evidence>
<reference evidence="2 3" key="1">
    <citation type="journal article" date="2018" name="Syst. Appl. Microbiol.">
        <title>Ereboglobus luteus gen. nov. sp. nov. from cockroach guts, and new insights into the oxygen relationship of the genera Opitutus and Didymococcus (Verrucomicrobia: Opitutaceae).</title>
        <authorList>
            <person name="Tegtmeier D."/>
            <person name="Belitz A."/>
            <person name="Radek R."/>
            <person name="Heimerl T."/>
            <person name="Brune A."/>
        </authorList>
    </citation>
    <scope>NUCLEOTIDE SEQUENCE [LARGE SCALE GENOMIC DNA]</scope>
    <source>
        <strain evidence="2 3">Ho45</strain>
    </source>
</reference>
<keyword evidence="3" id="KW-1185">Reference proteome</keyword>